<dbReference type="SUPFAM" id="SSF55021">
    <property type="entry name" value="ACT-like"/>
    <property type="match status" value="1"/>
</dbReference>
<dbReference type="InterPro" id="IPR045865">
    <property type="entry name" value="ACT-like_dom_sf"/>
</dbReference>
<keyword evidence="4" id="KW-1185">Reference proteome</keyword>
<evidence type="ECO:0000313" key="3">
    <source>
        <dbReference type="EMBL" id="MBB4743852.1"/>
    </source>
</evidence>
<comment type="caution">
    <text evidence="3">The sequence shown here is derived from an EMBL/GenBank/DDBJ whole genome shotgun (WGS) entry which is preliminary data.</text>
</comment>
<keyword evidence="1" id="KW-0812">Transmembrane</keyword>
<proteinExistence type="predicted"/>
<evidence type="ECO:0000256" key="1">
    <source>
        <dbReference type="SAM" id="Phobius"/>
    </source>
</evidence>
<reference evidence="3 4" key="1">
    <citation type="submission" date="2020-08" db="EMBL/GenBank/DDBJ databases">
        <title>Sequencing the genomes of 1000 actinobacteria strains.</title>
        <authorList>
            <person name="Klenk H.-P."/>
        </authorList>
    </citation>
    <scope>NUCLEOTIDE SEQUENCE [LARGE SCALE GENOMIC DNA]</scope>
    <source>
        <strain evidence="3 4">DSM 45809</strain>
    </source>
</reference>
<keyword evidence="1" id="KW-0472">Membrane</keyword>
<evidence type="ECO:0000313" key="4">
    <source>
        <dbReference type="Proteomes" id="UP000546162"/>
    </source>
</evidence>
<feature type="transmembrane region" description="Helical" evidence="1">
    <location>
        <begin position="21"/>
        <end position="41"/>
    </location>
</feature>
<feature type="domain" description="ACT" evidence="2">
    <location>
        <begin position="101"/>
        <end position="181"/>
    </location>
</feature>
<dbReference type="Gene3D" id="3.30.70.260">
    <property type="match status" value="1"/>
</dbReference>
<evidence type="ECO:0000259" key="2">
    <source>
        <dbReference type="PROSITE" id="PS51671"/>
    </source>
</evidence>
<protein>
    <recommendedName>
        <fullName evidence="2">ACT domain-containing protein</fullName>
    </recommendedName>
</protein>
<accession>A0A7W7MBB7</accession>
<dbReference type="AlphaFoldDB" id="A0A7W7MBB7"/>
<dbReference type="EMBL" id="JACHNB010000001">
    <property type="protein sequence ID" value="MBB4743852.1"/>
    <property type="molecule type" value="Genomic_DNA"/>
</dbReference>
<name>A0A7W7MBB7_9ACTN</name>
<dbReference type="Proteomes" id="UP000546162">
    <property type="component" value="Unassembled WGS sequence"/>
</dbReference>
<dbReference type="PROSITE" id="PS51671">
    <property type="entry name" value="ACT"/>
    <property type="match status" value="1"/>
</dbReference>
<gene>
    <name evidence="3" type="ORF">BJY16_007311</name>
</gene>
<organism evidence="3 4">
    <name type="scientific">Actinoplanes octamycinicus</name>
    <dbReference type="NCBI Taxonomy" id="135948"/>
    <lineage>
        <taxon>Bacteria</taxon>
        <taxon>Bacillati</taxon>
        <taxon>Actinomycetota</taxon>
        <taxon>Actinomycetes</taxon>
        <taxon>Micromonosporales</taxon>
        <taxon>Micromonosporaceae</taxon>
        <taxon>Actinoplanes</taxon>
    </lineage>
</organism>
<dbReference type="InterPro" id="IPR002912">
    <property type="entry name" value="ACT_dom"/>
</dbReference>
<dbReference type="CDD" id="cd02116">
    <property type="entry name" value="ACT"/>
    <property type="match status" value="1"/>
</dbReference>
<sequence>MRPFRRTADSPDSHVSWAADVIELGAVFVAAGLAHLFVGMVGHHADGAAILVVSGAALIAVMLLHRWWSARHRTKTAATRARVAVMQDLLSVPAGDRNLLRLRTTLPDRPGSLAALSGQLARLDVNILAIQVHPNAHSAVDDLLIAAPRAVTSQQVIAAVEAGGGTRTRAGHADAHDLVDPATRALSLTARVLREPTMLHPALLSLLSADAMAVEPGSFDPATTAKLHGPDGQPLYVSRPALAFTPTELSRAQALINVCAQARVK</sequence>
<dbReference type="RefSeq" id="WP_185044098.1">
    <property type="nucleotide sequence ID" value="NZ_BAABFG010000005.1"/>
</dbReference>
<feature type="transmembrane region" description="Helical" evidence="1">
    <location>
        <begin position="47"/>
        <end position="65"/>
    </location>
</feature>
<keyword evidence="1" id="KW-1133">Transmembrane helix</keyword>